<feature type="region of interest" description="Disordered" evidence="1">
    <location>
        <begin position="76"/>
        <end position="112"/>
    </location>
</feature>
<protein>
    <submittedName>
        <fullName evidence="2">Uncharacterized protein</fullName>
    </submittedName>
</protein>
<evidence type="ECO:0000313" key="2">
    <source>
        <dbReference type="EMBL" id="VEU38614.1"/>
    </source>
</evidence>
<name>A0A448Z9C6_9STRA</name>
<keyword evidence="3" id="KW-1185">Reference proteome</keyword>
<dbReference type="AlphaFoldDB" id="A0A448Z9C6"/>
<evidence type="ECO:0000313" key="3">
    <source>
        <dbReference type="Proteomes" id="UP000291116"/>
    </source>
</evidence>
<proteinExistence type="predicted"/>
<dbReference type="EMBL" id="CAACVS010000177">
    <property type="protein sequence ID" value="VEU38614.1"/>
    <property type="molecule type" value="Genomic_DNA"/>
</dbReference>
<gene>
    <name evidence="2" type="ORF">PSNMU_V1.4_AUG-EV-PASAV3_0054360</name>
</gene>
<sequence length="112" mass="12473">MKSILPSSIPFRSLPAIEEESEAASYSHREDSRLEKNSGGAVKSMFNAGCLFTYSSPSANDASNRLLSSFIVKRSRSQNCRPGASSSTSESSSPESSFSRRSFRYSRHRFRY</sequence>
<feature type="compositionally biased region" description="Low complexity" evidence="1">
    <location>
        <begin position="85"/>
        <end position="100"/>
    </location>
</feature>
<organism evidence="2 3">
    <name type="scientific">Pseudo-nitzschia multistriata</name>
    <dbReference type="NCBI Taxonomy" id="183589"/>
    <lineage>
        <taxon>Eukaryota</taxon>
        <taxon>Sar</taxon>
        <taxon>Stramenopiles</taxon>
        <taxon>Ochrophyta</taxon>
        <taxon>Bacillariophyta</taxon>
        <taxon>Bacillariophyceae</taxon>
        <taxon>Bacillariophycidae</taxon>
        <taxon>Bacillariales</taxon>
        <taxon>Bacillariaceae</taxon>
        <taxon>Pseudo-nitzschia</taxon>
    </lineage>
</organism>
<dbReference type="Proteomes" id="UP000291116">
    <property type="component" value="Unassembled WGS sequence"/>
</dbReference>
<reference evidence="2 3" key="1">
    <citation type="submission" date="2019-01" db="EMBL/GenBank/DDBJ databases">
        <authorList>
            <person name="Ferrante I. M."/>
        </authorList>
    </citation>
    <scope>NUCLEOTIDE SEQUENCE [LARGE SCALE GENOMIC DNA]</scope>
    <source>
        <strain evidence="2 3">B856</strain>
    </source>
</reference>
<evidence type="ECO:0000256" key="1">
    <source>
        <dbReference type="SAM" id="MobiDB-lite"/>
    </source>
</evidence>
<accession>A0A448Z9C6</accession>
<feature type="compositionally biased region" description="Basic residues" evidence="1">
    <location>
        <begin position="101"/>
        <end position="112"/>
    </location>
</feature>